<dbReference type="EMBL" id="JARVKF010000405">
    <property type="protein sequence ID" value="KAK9416611.1"/>
    <property type="molecule type" value="Genomic_DNA"/>
</dbReference>
<evidence type="ECO:0000313" key="2">
    <source>
        <dbReference type="EMBL" id="KAK9416611.1"/>
    </source>
</evidence>
<name>A0ABR2UPY6_9PEZI</name>
<reference evidence="2 3" key="1">
    <citation type="journal article" date="2024" name="J. Plant Pathol.">
        <title>Sequence and assembly of the genome of Seiridium unicorne, isolate CBS 538.82, causal agent of cypress canker disease.</title>
        <authorList>
            <person name="Scali E."/>
            <person name="Rocca G.D."/>
            <person name="Danti R."/>
            <person name="Garbelotto M."/>
            <person name="Barberini S."/>
            <person name="Baroncelli R."/>
            <person name="Emiliani G."/>
        </authorList>
    </citation>
    <scope>NUCLEOTIDE SEQUENCE [LARGE SCALE GENOMIC DNA]</scope>
    <source>
        <strain evidence="2 3">BM-138-508</strain>
    </source>
</reference>
<sequence>MAFHTPRSSLKLFTSTVDSASPPPLSPRPMSAVTRRRLRANLPPSPVAAKPPAPCNPMPWEWRCCSCNTSFALSITRRCLSCSHVFCSVSEPPLKKRAKKQRRDHKGRRITCRTSFDYEGWSDYNNWRRNVTGAHLTEKQRDRHFLIKTHNDWSHCEYPSHCHQRRRELGPVWQDILLDTSDEESGDEKSRRSSTALSPDDELEMNEAVSLEKSEDPAGILWRMDNDKSNSISADASDLTDEQILRLLEEDNDLMPLEYRSIGHTPLMVRNLSEPDWEGSDNDSDNDSDSDDEDWVNADGNLVRAKGEYDQGPALLIKVANSFWSGIDF</sequence>
<feature type="region of interest" description="Disordered" evidence="1">
    <location>
        <begin position="180"/>
        <end position="211"/>
    </location>
</feature>
<proteinExistence type="predicted"/>
<feature type="compositionally biased region" description="Acidic residues" evidence="1">
    <location>
        <begin position="275"/>
        <end position="296"/>
    </location>
</feature>
<accession>A0ABR2UPY6</accession>
<gene>
    <name evidence="2" type="ORF">SUNI508_09521</name>
</gene>
<evidence type="ECO:0000256" key="1">
    <source>
        <dbReference type="SAM" id="MobiDB-lite"/>
    </source>
</evidence>
<comment type="caution">
    <text evidence="2">The sequence shown here is derived from an EMBL/GenBank/DDBJ whole genome shotgun (WGS) entry which is preliminary data.</text>
</comment>
<dbReference type="Proteomes" id="UP001408356">
    <property type="component" value="Unassembled WGS sequence"/>
</dbReference>
<organism evidence="2 3">
    <name type="scientific">Seiridium unicorne</name>
    <dbReference type="NCBI Taxonomy" id="138068"/>
    <lineage>
        <taxon>Eukaryota</taxon>
        <taxon>Fungi</taxon>
        <taxon>Dikarya</taxon>
        <taxon>Ascomycota</taxon>
        <taxon>Pezizomycotina</taxon>
        <taxon>Sordariomycetes</taxon>
        <taxon>Xylariomycetidae</taxon>
        <taxon>Amphisphaeriales</taxon>
        <taxon>Sporocadaceae</taxon>
        <taxon>Seiridium</taxon>
    </lineage>
</organism>
<keyword evidence="3" id="KW-1185">Reference proteome</keyword>
<feature type="region of interest" description="Disordered" evidence="1">
    <location>
        <begin position="272"/>
        <end position="299"/>
    </location>
</feature>
<protein>
    <submittedName>
        <fullName evidence="2">Uncharacterized protein</fullName>
    </submittedName>
</protein>
<evidence type="ECO:0000313" key="3">
    <source>
        <dbReference type="Proteomes" id="UP001408356"/>
    </source>
</evidence>